<proteinExistence type="predicted"/>
<sequence>MPLQICCRRLQHPKICCRRLQHSPKLRRPAESTSTHFSLLYQP</sequence>
<dbReference type="AlphaFoldDB" id="A0A9I9EGV5"/>
<name>A0A9I9EGV5_CUCME</name>
<dbReference type="EnsemblPlants" id="MELO3C033584.2.1">
    <property type="protein sequence ID" value="MELO3C033584.2.1"/>
    <property type="gene ID" value="MELO3C033584.2"/>
</dbReference>
<organism evidence="1">
    <name type="scientific">Cucumis melo</name>
    <name type="common">Muskmelon</name>
    <dbReference type="NCBI Taxonomy" id="3656"/>
    <lineage>
        <taxon>Eukaryota</taxon>
        <taxon>Viridiplantae</taxon>
        <taxon>Streptophyta</taxon>
        <taxon>Embryophyta</taxon>
        <taxon>Tracheophyta</taxon>
        <taxon>Spermatophyta</taxon>
        <taxon>Magnoliopsida</taxon>
        <taxon>eudicotyledons</taxon>
        <taxon>Gunneridae</taxon>
        <taxon>Pentapetalae</taxon>
        <taxon>rosids</taxon>
        <taxon>fabids</taxon>
        <taxon>Cucurbitales</taxon>
        <taxon>Cucurbitaceae</taxon>
        <taxon>Benincaseae</taxon>
        <taxon>Cucumis</taxon>
    </lineage>
</organism>
<reference evidence="1" key="1">
    <citation type="submission" date="2023-03" db="UniProtKB">
        <authorList>
            <consortium name="EnsemblPlants"/>
        </authorList>
    </citation>
    <scope>IDENTIFICATION</scope>
</reference>
<dbReference type="Gramene" id="MELO3C033584.2.1">
    <property type="protein sequence ID" value="MELO3C033584.2.1"/>
    <property type="gene ID" value="MELO3C033584.2"/>
</dbReference>
<evidence type="ECO:0000313" key="1">
    <source>
        <dbReference type="EnsemblPlants" id="MELO3C033584.2.1"/>
    </source>
</evidence>
<protein>
    <submittedName>
        <fullName evidence="1">Uncharacterized protein</fullName>
    </submittedName>
</protein>
<accession>A0A9I9EGV5</accession>